<protein>
    <submittedName>
        <fullName evidence="9">C-type cytochrome biogenesis protein CcmI</fullName>
    </submittedName>
</protein>
<dbReference type="Proteomes" id="UP000321567">
    <property type="component" value="Unassembled WGS sequence"/>
</dbReference>
<dbReference type="InterPro" id="IPR011990">
    <property type="entry name" value="TPR-like_helical_dom_sf"/>
</dbReference>
<dbReference type="EMBL" id="BJZO01000024">
    <property type="protein sequence ID" value="GEO81047.1"/>
    <property type="molecule type" value="Genomic_DNA"/>
</dbReference>
<evidence type="ECO:0000256" key="4">
    <source>
        <dbReference type="ARBA" id="ARBA00022803"/>
    </source>
</evidence>
<dbReference type="SMART" id="SM00028">
    <property type="entry name" value="TPR"/>
    <property type="match status" value="2"/>
</dbReference>
<keyword evidence="7" id="KW-0812">Transmembrane</keyword>
<dbReference type="SUPFAM" id="SSF48452">
    <property type="entry name" value="TPR-like"/>
    <property type="match status" value="1"/>
</dbReference>
<organism evidence="9 10">
    <name type="scientific">Pararhodospirillum oryzae</name>
    <dbReference type="NCBI Taxonomy" id="478448"/>
    <lineage>
        <taxon>Bacteria</taxon>
        <taxon>Pseudomonadati</taxon>
        <taxon>Pseudomonadota</taxon>
        <taxon>Alphaproteobacteria</taxon>
        <taxon>Rhodospirillales</taxon>
        <taxon>Rhodospirillaceae</taxon>
        <taxon>Pararhodospirillum</taxon>
    </lineage>
</organism>
<feature type="transmembrane region" description="Helical" evidence="7">
    <location>
        <begin position="6"/>
        <end position="25"/>
    </location>
</feature>
<feature type="repeat" description="TPR" evidence="5">
    <location>
        <begin position="386"/>
        <end position="419"/>
    </location>
</feature>
<evidence type="ECO:0000256" key="3">
    <source>
        <dbReference type="ARBA" id="ARBA00022748"/>
    </source>
</evidence>
<evidence type="ECO:0000256" key="1">
    <source>
        <dbReference type="ARBA" id="ARBA00004196"/>
    </source>
</evidence>
<evidence type="ECO:0000313" key="10">
    <source>
        <dbReference type="Proteomes" id="UP000321567"/>
    </source>
</evidence>
<keyword evidence="4 5" id="KW-0802">TPR repeat</keyword>
<dbReference type="AlphaFoldDB" id="A0A512H6H9"/>
<keyword evidence="10" id="KW-1185">Reference proteome</keyword>
<feature type="transmembrane region" description="Helical" evidence="7">
    <location>
        <begin position="123"/>
        <end position="142"/>
    </location>
</feature>
<evidence type="ECO:0000256" key="5">
    <source>
        <dbReference type="PROSITE-ProRule" id="PRU00339"/>
    </source>
</evidence>
<feature type="domain" description="Cytochrome c-type biogenesis protein H TPR" evidence="8">
    <location>
        <begin position="180"/>
        <end position="295"/>
    </location>
</feature>
<dbReference type="InterPro" id="IPR056413">
    <property type="entry name" value="TPR_CcmH_CycH"/>
</dbReference>
<reference evidence="9 10" key="1">
    <citation type="submission" date="2019-07" db="EMBL/GenBank/DDBJ databases">
        <title>Whole genome shotgun sequence of Rhodospirillum oryzae NBRC 107573.</title>
        <authorList>
            <person name="Hosoyama A."/>
            <person name="Uohara A."/>
            <person name="Ohji S."/>
            <person name="Ichikawa N."/>
        </authorList>
    </citation>
    <scope>NUCLEOTIDE SEQUENCE [LARGE SCALE GENOMIC DNA]</scope>
    <source>
        <strain evidence="9 10">NBRC 107573</strain>
    </source>
</reference>
<dbReference type="PANTHER" id="PTHR47870">
    <property type="entry name" value="CYTOCHROME C-TYPE BIOGENESIS PROTEIN CCMH"/>
    <property type="match status" value="1"/>
</dbReference>
<dbReference type="RefSeq" id="WP_147163087.1">
    <property type="nucleotide sequence ID" value="NZ_BJZO01000024.1"/>
</dbReference>
<dbReference type="Gene3D" id="1.25.40.10">
    <property type="entry name" value="Tetratricopeptide repeat domain"/>
    <property type="match status" value="2"/>
</dbReference>
<comment type="subcellular location">
    <subcellularLocation>
        <location evidence="1">Cell envelope</location>
    </subcellularLocation>
</comment>
<proteinExistence type="predicted"/>
<name>A0A512H6H9_9PROT</name>
<dbReference type="GO" id="GO:0017004">
    <property type="term" value="P:cytochrome complex assembly"/>
    <property type="evidence" value="ECO:0007669"/>
    <property type="project" value="UniProtKB-KW"/>
</dbReference>
<dbReference type="InterPro" id="IPR019734">
    <property type="entry name" value="TPR_rpt"/>
</dbReference>
<evidence type="ECO:0000313" key="9">
    <source>
        <dbReference type="EMBL" id="GEO81047.1"/>
    </source>
</evidence>
<keyword evidence="2" id="KW-0677">Repeat</keyword>
<evidence type="ECO:0000256" key="6">
    <source>
        <dbReference type="SAM" id="MobiDB-lite"/>
    </source>
</evidence>
<dbReference type="GO" id="GO:0030313">
    <property type="term" value="C:cell envelope"/>
    <property type="evidence" value="ECO:0007669"/>
    <property type="project" value="UniProtKB-SubCell"/>
</dbReference>
<gene>
    <name evidence="9" type="ORF">ROR02_11780</name>
</gene>
<dbReference type="InterPro" id="IPR051263">
    <property type="entry name" value="C-type_cytochrome_biogenesis"/>
</dbReference>
<feature type="domain" description="Cytochrome c-type biogenesis protein H TPR" evidence="8">
    <location>
        <begin position="367"/>
        <end position="496"/>
    </location>
</feature>
<feature type="compositionally biased region" description="Low complexity" evidence="6">
    <location>
        <begin position="79"/>
        <end position="102"/>
    </location>
</feature>
<evidence type="ECO:0000256" key="7">
    <source>
        <dbReference type="SAM" id="Phobius"/>
    </source>
</evidence>
<dbReference type="NCBIfam" id="TIGR03142">
    <property type="entry name" value="cytochro_ccmI"/>
    <property type="match status" value="1"/>
</dbReference>
<sequence>MIVVFWIAAVATGLAVAALLTRPLWRARAQAPDRAEFDLAVYRDQLTDIDRDLAAGLLGPEEAEAARLEVQRRLLAVPAAPSSPETPASAAPAGSPSSGVPPSEVPPSEAPAPRRASLGDRRLSLGLIAVLPAVALALYTWLGAPGTPDLPYGERLAKAREAGQPDPATAAADQERMAELQAAIEATPTDPEPRMLLARLLLRNGNLEGAVAQTTEAARLAPESAPVLAEHAQVLVIAASGQVTVPAHEAFMKVLSLDPTEPRARFFLGLERLQAGDARGALAIWRHLKEDTPEDAAWAGMLSEQMEQVAANTGIDPTTLAPRHPLTFPAESWTPAPVAPAPAASAGAGTGMGPGMNKNLGEGERAAIQAMVESLKAKVAAAPDDFETWMMLARSQRVLEELDDAVTSYGKALELHPGDMEARRGLAFALIAQTQARGESEPPPALYMLMKAILNDNPEDQEALFFVGLEAANKGDGARARELWSKLLMTLPPDSSLATQIRQRMETLPQ</sequence>
<evidence type="ECO:0000256" key="2">
    <source>
        <dbReference type="ARBA" id="ARBA00022737"/>
    </source>
</evidence>
<dbReference type="PANTHER" id="PTHR47870:SF1">
    <property type="entry name" value="CYTOCHROME C-TYPE BIOGENESIS PROTEIN CCMH"/>
    <property type="match status" value="1"/>
</dbReference>
<dbReference type="InterPro" id="IPR017560">
    <property type="entry name" value="Cyt_c_biogenesis_CcmI"/>
</dbReference>
<dbReference type="OrthoDB" id="9815847at2"/>
<dbReference type="PROSITE" id="PS50005">
    <property type="entry name" value="TPR"/>
    <property type="match status" value="1"/>
</dbReference>
<feature type="region of interest" description="Disordered" evidence="6">
    <location>
        <begin position="79"/>
        <end position="115"/>
    </location>
</feature>
<keyword evidence="3" id="KW-0201">Cytochrome c-type biogenesis</keyword>
<comment type="caution">
    <text evidence="9">The sequence shown here is derived from an EMBL/GenBank/DDBJ whole genome shotgun (WGS) entry which is preliminary data.</text>
</comment>
<dbReference type="Pfam" id="PF23914">
    <property type="entry name" value="TPR_CcmH_CycH"/>
    <property type="match status" value="2"/>
</dbReference>
<evidence type="ECO:0000259" key="8">
    <source>
        <dbReference type="Pfam" id="PF23914"/>
    </source>
</evidence>
<keyword evidence="7" id="KW-1133">Transmembrane helix</keyword>
<accession>A0A512H6H9</accession>
<keyword evidence="7" id="KW-0472">Membrane</keyword>